<keyword evidence="2" id="KW-0472">Membrane</keyword>
<comment type="caution">
    <text evidence="3">The sequence shown here is derived from an EMBL/GenBank/DDBJ whole genome shotgun (WGS) entry which is preliminary data.</text>
</comment>
<feature type="compositionally biased region" description="Basic and acidic residues" evidence="1">
    <location>
        <begin position="17"/>
        <end position="27"/>
    </location>
</feature>
<feature type="compositionally biased region" description="Basic residues" evidence="1">
    <location>
        <begin position="85"/>
        <end position="96"/>
    </location>
</feature>
<organism evidence="3 4">
    <name type="scientific">Zizania palustris</name>
    <name type="common">Northern wild rice</name>
    <dbReference type="NCBI Taxonomy" id="103762"/>
    <lineage>
        <taxon>Eukaryota</taxon>
        <taxon>Viridiplantae</taxon>
        <taxon>Streptophyta</taxon>
        <taxon>Embryophyta</taxon>
        <taxon>Tracheophyta</taxon>
        <taxon>Spermatophyta</taxon>
        <taxon>Magnoliopsida</taxon>
        <taxon>Liliopsida</taxon>
        <taxon>Poales</taxon>
        <taxon>Poaceae</taxon>
        <taxon>BOP clade</taxon>
        <taxon>Oryzoideae</taxon>
        <taxon>Oryzeae</taxon>
        <taxon>Zizaniinae</taxon>
        <taxon>Zizania</taxon>
    </lineage>
</organism>
<sequence length="157" mass="17083">MDRCRKRLDSDPGPSGEAEHPADKRPCTVEPSTSAAVEVEAAAAALVAGHAWSRKAGGCGEGCGRSRRARGLAAEGLAAATESRRQRRRRQGRRRWRREEDRGKEEGSMVNTEKNCAAELLFCFHVTLLVPGGMALLLWSIILAIIVCSVVIQFLTL</sequence>
<gene>
    <name evidence="3" type="ORF">GUJ93_ZPchr0009g856</name>
</gene>
<name>A0A8J5RJW2_ZIZPA</name>
<evidence type="ECO:0000313" key="3">
    <source>
        <dbReference type="EMBL" id="KAG8050608.1"/>
    </source>
</evidence>
<dbReference type="EMBL" id="JAAALK010000289">
    <property type="protein sequence ID" value="KAG8050608.1"/>
    <property type="molecule type" value="Genomic_DNA"/>
</dbReference>
<accession>A0A8J5RJW2</accession>
<dbReference type="AlphaFoldDB" id="A0A8J5RJW2"/>
<feature type="region of interest" description="Disordered" evidence="1">
    <location>
        <begin position="74"/>
        <end position="109"/>
    </location>
</feature>
<evidence type="ECO:0000313" key="4">
    <source>
        <dbReference type="Proteomes" id="UP000729402"/>
    </source>
</evidence>
<evidence type="ECO:0000256" key="2">
    <source>
        <dbReference type="SAM" id="Phobius"/>
    </source>
</evidence>
<keyword evidence="4" id="KW-1185">Reference proteome</keyword>
<feature type="region of interest" description="Disordered" evidence="1">
    <location>
        <begin position="1"/>
        <end position="34"/>
    </location>
</feature>
<keyword evidence="2" id="KW-1133">Transmembrane helix</keyword>
<feature type="compositionally biased region" description="Basic and acidic residues" evidence="1">
    <location>
        <begin position="1"/>
        <end position="10"/>
    </location>
</feature>
<proteinExistence type="predicted"/>
<keyword evidence="2" id="KW-0812">Transmembrane</keyword>
<feature type="transmembrane region" description="Helical" evidence="2">
    <location>
        <begin position="136"/>
        <end position="155"/>
    </location>
</feature>
<feature type="compositionally biased region" description="Basic and acidic residues" evidence="1">
    <location>
        <begin position="97"/>
        <end position="107"/>
    </location>
</feature>
<reference evidence="3" key="1">
    <citation type="journal article" date="2021" name="bioRxiv">
        <title>Whole Genome Assembly and Annotation of Northern Wild Rice, Zizania palustris L., Supports a Whole Genome Duplication in the Zizania Genus.</title>
        <authorList>
            <person name="Haas M."/>
            <person name="Kono T."/>
            <person name="Macchietto M."/>
            <person name="Millas R."/>
            <person name="McGilp L."/>
            <person name="Shao M."/>
            <person name="Duquette J."/>
            <person name="Hirsch C.N."/>
            <person name="Kimball J."/>
        </authorList>
    </citation>
    <scope>NUCLEOTIDE SEQUENCE</scope>
    <source>
        <tissue evidence="3">Fresh leaf tissue</tissue>
    </source>
</reference>
<protein>
    <submittedName>
        <fullName evidence="3">Uncharacterized protein</fullName>
    </submittedName>
</protein>
<evidence type="ECO:0000256" key="1">
    <source>
        <dbReference type="SAM" id="MobiDB-lite"/>
    </source>
</evidence>
<reference evidence="3" key="2">
    <citation type="submission" date="2021-02" db="EMBL/GenBank/DDBJ databases">
        <authorList>
            <person name="Kimball J.A."/>
            <person name="Haas M.W."/>
            <person name="Macchietto M."/>
            <person name="Kono T."/>
            <person name="Duquette J."/>
            <person name="Shao M."/>
        </authorList>
    </citation>
    <scope>NUCLEOTIDE SEQUENCE</scope>
    <source>
        <tissue evidence="3">Fresh leaf tissue</tissue>
    </source>
</reference>
<dbReference type="Proteomes" id="UP000729402">
    <property type="component" value="Unassembled WGS sequence"/>
</dbReference>